<reference evidence="2 3" key="1">
    <citation type="journal article" date="2007" name="Proc. Natl. Acad. Sci. U.S.A.">
        <title>The genome of Syntrophus aciditrophicus: life at the thermodynamic limit of microbial growth.</title>
        <authorList>
            <person name="McInerney M.J."/>
            <person name="Rohlin L."/>
            <person name="Mouttaki H."/>
            <person name="Kim U."/>
            <person name="Krupp R.S."/>
            <person name="Rios-Hernandez L."/>
            <person name="Sieber J."/>
            <person name="Struchtemeyer C.G."/>
            <person name="Bhattacharyya A."/>
            <person name="Campbell J.W."/>
            <person name="Gunsalus R.P."/>
        </authorList>
    </citation>
    <scope>NUCLEOTIDE SEQUENCE [LARGE SCALE GENOMIC DNA]</scope>
    <source>
        <strain evidence="2 3">SB</strain>
    </source>
</reference>
<dbReference type="CDD" id="cd04301">
    <property type="entry name" value="NAT_SF"/>
    <property type="match status" value="1"/>
</dbReference>
<dbReference type="DNASU" id="3885000"/>
<dbReference type="Proteomes" id="UP000001933">
    <property type="component" value="Chromosome"/>
</dbReference>
<dbReference type="KEGG" id="sat:SYN_00562"/>
<dbReference type="EMBL" id="CP000252">
    <property type="protein sequence ID" value="ABC76989.1"/>
    <property type="molecule type" value="Genomic_DNA"/>
</dbReference>
<name>Q2LSC8_SYNAS</name>
<dbReference type="HOGENOM" id="CLU_127721_0_0_7"/>
<accession>Q2LSC8</accession>
<dbReference type="InterPro" id="IPR016181">
    <property type="entry name" value="Acyl_CoA_acyltransferase"/>
</dbReference>
<feature type="domain" description="N-acetyltransferase" evidence="1">
    <location>
        <begin position="5"/>
        <end position="151"/>
    </location>
</feature>
<dbReference type="PROSITE" id="PS51186">
    <property type="entry name" value="GNAT"/>
    <property type="match status" value="1"/>
</dbReference>
<dbReference type="SUPFAM" id="SSF55729">
    <property type="entry name" value="Acyl-CoA N-acyltransferases (Nat)"/>
    <property type="match status" value="1"/>
</dbReference>
<proteinExistence type="predicted"/>
<dbReference type="Gene3D" id="3.40.630.30">
    <property type="match status" value="1"/>
</dbReference>
<keyword evidence="3" id="KW-1185">Reference proteome</keyword>
<sequence>MADEIEIKELSLEYYPEIVEIHRAIMKGKVSPSWMKSIKRHLREKDVGGYVALKDGKVAGIIIGQIQGPSFGLEKSGWVTVVEAHPQFMGSGVGRALVESIFQYFREKGVKDIHTAVKWDAVDMLSFFIAAGFGRSAFINLRIKLDDVIPD</sequence>
<dbReference type="FunCoup" id="Q2LSC8">
    <property type="interactions" value="117"/>
</dbReference>
<evidence type="ECO:0000313" key="2">
    <source>
        <dbReference type="EMBL" id="ABC76989.1"/>
    </source>
</evidence>
<dbReference type="InParanoid" id="Q2LSC8"/>
<dbReference type="SMR" id="Q2LSC8"/>
<dbReference type="Pfam" id="PF00583">
    <property type="entry name" value="Acetyltransf_1"/>
    <property type="match status" value="1"/>
</dbReference>
<dbReference type="RefSeq" id="WP_011417019.1">
    <property type="nucleotide sequence ID" value="NC_007759.1"/>
</dbReference>
<gene>
    <name evidence="2" type="ORF">SYN_00562</name>
</gene>
<evidence type="ECO:0000259" key="1">
    <source>
        <dbReference type="PROSITE" id="PS51186"/>
    </source>
</evidence>
<dbReference type="eggNOG" id="COG0456">
    <property type="taxonomic scope" value="Bacteria"/>
</dbReference>
<dbReference type="GO" id="GO:0016747">
    <property type="term" value="F:acyltransferase activity, transferring groups other than amino-acyl groups"/>
    <property type="evidence" value="ECO:0007669"/>
    <property type="project" value="InterPro"/>
</dbReference>
<evidence type="ECO:0000313" key="3">
    <source>
        <dbReference type="Proteomes" id="UP000001933"/>
    </source>
</evidence>
<dbReference type="OrthoDB" id="5418460at2"/>
<dbReference type="STRING" id="56780.SYN_00562"/>
<organism evidence="2 3">
    <name type="scientific">Syntrophus aciditrophicus (strain SB)</name>
    <dbReference type="NCBI Taxonomy" id="56780"/>
    <lineage>
        <taxon>Bacteria</taxon>
        <taxon>Pseudomonadati</taxon>
        <taxon>Thermodesulfobacteriota</taxon>
        <taxon>Syntrophia</taxon>
        <taxon>Syntrophales</taxon>
        <taxon>Syntrophaceae</taxon>
        <taxon>Syntrophus</taxon>
    </lineage>
</organism>
<protein>
    <submittedName>
        <fullName evidence="2">Acetyltransferase (GNAT) family protein</fullName>
    </submittedName>
</protein>
<dbReference type="AlphaFoldDB" id="Q2LSC8"/>
<dbReference type="InterPro" id="IPR000182">
    <property type="entry name" value="GNAT_dom"/>
</dbReference>